<protein>
    <submittedName>
        <fullName evidence="2">DUF402 domain-containing protein</fullName>
    </submittedName>
</protein>
<dbReference type="PANTHER" id="PTHR41271:SF1">
    <property type="entry name" value="DUF402 DOMAIN-CONTAINING PROTEIN"/>
    <property type="match status" value="1"/>
</dbReference>
<name>A0ABW5PC17_9BACL</name>
<dbReference type="InterPro" id="IPR007295">
    <property type="entry name" value="DUF402"/>
</dbReference>
<comment type="caution">
    <text evidence="2">The sequence shown here is derived from an EMBL/GenBank/DDBJ whole genome shotgun (WGS) entry which is preliminary data.</text>
</comment>
<reference evidence="3" key="1">
    <citation type="journal article" date="2019" name="Int. J. Syst. Evol. Microbiol.">
        <title>The Global Catalogue of Microorganisms (GCM) 10K type strain sequencing project: providing services to taxonomists for standard genome sequencing and annotation.</title>
        <authorList>
            <consortium name="The Broad Institute Genomics Platform"/>
            <consortium name="The Broad Institute Genome Sequencing Center for Infectious Disease"/>
            <person name="Wu L."/>
            <person name="Ma J."/>
        </authorList>
    </citation>
    <scope>NUCLEOTIDE SEQUENCE [LARGE SCALE GENOMIC DNA]</scope>
    <source>
        <strain evidence="3">KCTC 3950</strain>
    </source>
</reference>
<dbReference type="PANTHER" id="PTHR41271">
    <property type="entry name" value="DUF402 DOMAIN-CONTAINING PROTEIN"/>
    <property type="match status" value="1"/>
</dbReference>
<dbReference type="Pfam" id="PF04167">
    <property type="entry name" value="DUF402"/>
    <property type="match status" value="1"/>
</dbReference>
<dbReference type="Proteomes" id="UP001597541">
    <property type="component" value="Unassembled WGS sequence"/>
</dbReference>
<keyword evidence="3" id="KW-1185">Reference proteome</keyword>
<accession>A0ABW5PC17</accession>
<dbReference type="SUPFAM" id="SSF159234">
    <property type="entry name" value="FomD-like"/>
    <property type="match status" value="1"/>
</dbReference>
<evidence type="ECO:0000313" key="3">
    <source>
        <dbReference type="Proteomes" id="UP001597541"/>
    </source>
</evidence>
<dbReference type="InterPro" id="IPR035930">
    <property type="entry name" value="FomD-like_sf"/>
</dbReference>
<sequence length="184" mass="21987">MKRKFSDRANWRRIVNKTYASVRLNEDRFKGYVTFYQIHQLREPLWKEYMQSRLCLADEGFVWLQHFPENEKYVVTTMFNAQLQVVQWYIDICKEQGLTDQGVPWFDDLFLDVIILPGGEVLLVDEDELEEAYDHGEITKQDFDTAKEEAQRLLESIHTGKFIYKELAVEHLQRLFSGSIRRRS</sequence>
<feature type="domain" description="DUF402" evidence="1">
    <location>
        <begin position="64"/>
        <end position="162"/>
    </location>
</feature>
<evidence type="ECO:0000259" key="1">
    <source>
        <dbReference type="Pfam" id="PF04167"/>
    </source>
</evidence>
<gene>
    <name evidence="2" type="ORF">ACFSUF_06785</name>
</gene>
<evidence type="ECO:0000313" key="2">
    <source>
        <dbReference type="EMBL" id="MFD2612133.1"/>
    </source>
</evidence>
<proteinExistence type="predicted"/>
<organism evidence="2 3">
    <name type="scientific">Paenibacillus gansuensis</name>
    <dbReference type="NCBI Taxonomy" id="306542"/>
    <lineage>
        <taxon>Bacteria</taxon>
        <taxon>Bacillati</taxon>
        <taxon>Bacillota</taxon>
        <taxon>Bacilli</taxon>
        <taxon>Bacillales</taxon>
        <taxon>Paenibacillaceae</taxon>
        <taxon>Paenibacillus</taxon>
    </lineage>
</organism>
<dbReference type="Gene3D" id="2.40.380.10">
    <property type="entry name" value="FomD-like"/>
    <property type="match status" value="1"/>
</dbReference>
<dbReference type="EMBL" id="JBHUME010000005">
    <property type="protein sequence ID" value="MFD2612133.1"/>
    <property type="molecule type" value="Genomic_DNA"/>
</dbReference>
<dbReference type="RefSeq" id="WP_377601390.1">
    <property type="nucleotide sequence ID" value="NZ_JBHUME010000005.1"/>
</dbReference>